<comment type="caution">
    <text evidence="4">The sequence shown here is derived from an EMBL/GenBank/DDBJ whole genome shotgun (WGS) entry which is preliminary data.</text>
</comment>
<keyword evidence="5" id="KW-1185">Reference proteome</keyword>
<keyword evidence="2" id="KW-0802">TPR repeat</keyword>
<organism evidence="4 5">
    <name type="scientific">Vibrio tritonius</name>
    <dbReference type="NCBI Taxonomy" id="1435069"/>
    <lineage>
        <taxon>Bacteria</taxon>
        <taxon>Pseudomonadati</taxon>
        <taxon>Pseudomonadota</taxon>
        <taxon>Gammaproteobacteria</taxon>
        <taxon>Vibrionales</taxon>
        <taxon>Vibrionaceae</taxon>
        <taxon>Vibrio</taxon>
    </lineage>
</organism>
<feature type="repeat" description="TPR" evidence="2">
    <location>
        <begin position="239"/>
        <end position="272"/>
    </location>
</feature>
<sequence>MVYKELKISHLKTLIIDRSDFSLTNIRSILHKISITDVKIEKKLDTAITQIEKSIKNNNIYDLIIVDFDISKFITYKRIESFLQNISPRSCLILTSSDHSKENIVKMLENEPDDILLKPYRIDTLKNRLRNNARNVIVTSDLRKALEARDSKNILEAIHEIERHNEYGISTTWLNKLKIKASFEDQAYEKVINAAEHYLSYSESEWARNYLCRSLFHVKFYDKAIEQAKIGRRKYPMSTNFCVVMGQALLMKGAVKEAEKQFHKAIAINPDCVDATVGLVETCSKHDNVEVLVKRYDNLVSQVEGTIYDSADYYVDYANALKETSDVSPVGEQLTQLMQAADVLKRGKNYYSNNESIDVCIKLLDVAKDIIECRTNNAAQILNDLVEHSKDVILGSVSTCVNIAYMFDVMCEKEQQDLFLTELDLSDIEIYPGDASNSQKVRKLILQRYSTRRRNTGFNGKDYSTLKEDINTNIKNNDYDMAAVKLKELLDYGKYLPNLILFYVKLRAISCINKQFNRRSVASYNDAIHFAKNNLREKKDLQKLDVIIKSYKRDRMKANV</sequence>
<evidence type="ECO:0000313" key="5">
    <source>
        <dbReference type="Proteomes" id="UP001199044"/>
    </source>
</evidence>
<dbReference type="InterPro" id="IPR001789">
    <property type="entry name" value="Sig_transdc_resp-reg_receiver"/>
</dbReference>
<proteinExistence type="predicted"/>
<dbReference type="InterPro" id="IPR011990">
    <property type="entry name" value="TPR-like_helical_dom_sf"/>
</dbReference>
<feature type="domain" description="Response regulatory" evidence="3">
    <location>
        <begin position="12"/>
        <end position="133"/>
    </location>
</feature>
<dbReference type="InterPro" id="IPR011006">
    <property type="entry name" value="CheY-like_superfamily"/>
</dbReference>
<dbReference type="SUPFAM" id="SSF48452">
    <property type="entry name" value="TPR-like"/>
    <property type="match status" value="1"/>
</dbReference>
<dbReference type="PROSITE" id="PS50005">
    <property type="entry name" value="TPR"/>
    <property type="match status" value="1"/>
</dbReference>
<dbReference type="Gene3D" id="3.40.50.2300">
    <property type="match status" value="1"/>
</dbReference>
<dbReference type="Proteomes" id="UP001199044">
    <property type="component" value="Unassembled WGS sequence"/>
</dbReference>
<gene>
    <name evidence="4" type="ORF">LDJ79_15150</name>
</gene>
<evidence type="ECO:0000256" key="2">
    <source>
        <dbReference type="PROSITE-ProRule" id="PRU00339"/>
    </source>
</evidence>
<dbReference type="RefSeq" id="WP_068717620.1">
    <property type="nucleotide sequence ID" value="NZ_AP014636.1"/>
</dbReference>
<dbReference type="InterPro" id="IPR019734">
    <property type="entry name" value="TPR_rpt"/>
</dbReference>
<name>A0ABS7YP46_9VIBR</name>
<reference evidence="5" key="1">
    <citation type="submission" date="2023-07" db="EMBL/GenBank/DDBJ databases">
        <title>Molecular identification of indigenous halophilic bacteria isolated from red sea cost, biodegradation of synthetic dyes and assessment of degraded metabolite toxicity.</title>
        <authorList>
            <person name="Chaieb K."/>
            <person name="Altayb H.N."/>
        </authorList>
    </citation>
    <scope>NUCLEOTIDE SEQUENCE [LARGE SCALE GENOMIC DNA]</scope>
    <source>
        <strain evidence="5">K20</strain>
    </source>
</reference>
<evidence type="ECO:0000313" key="4">
    <source>
        <dbReference type="EMBL" id="MCA2017460.1"/>
    </source>
</evidence>
<keyword evidence="1" id="KW-0597">Phosphoprotein</keyword>
<dbReference type="PROSITE" id="PS50110">
    <property type="entry name" value="RESPONSE_REGULATORY"/>
    <property type="match status" value="1"/>
</dbReference>
<accession>A0ABS7YP46</accession>
<dbReference type="EMBL" id="JAIWIU010000105">
    <property type="protein sequence ID" value="MCA2017460.1"/>
    <property type="molecule type" value="Genomic_DNA"/>
</dbReference>
<evidence type="ECO:0000256" key="1">
    <source>
        <dbReference type="PROSITE-ProRule" id="PRU00169"/>
    </source>
</evidence>
<dbReference type="SUPFAM" id="SSF52172">
    <property type="entry name" value="CheY-like"/>
    <property type="match status" value="1"/>
</dbReference>
<dbReference type="Gene3D" id="1.25.40.10">
    <property type="entry name" value="Tetratricopeptide repeat domain"/>
    <property type="match status" value="1"/>
</dbReference>
<feature type="modified residue" description="4-aspartylphosphate" evidence="1">
    <location>
        <position position="67"/>
    </location>
</feature>
<protein>
    <submittedName>
        <fullName evidence="4">Response regulator</fullName>
    </submittedName>
</protein>
<evidence type="ECO:0000259" key="3">
    <source>
        <dbReference type="PROSITE" id="PS50110"/>
    </source>
</evidence>